<dbReference type="Gene3D" id="1.10.3720.10">
    <property type="entry name" value="MetI-like"/>
    <property type="match status" value="1"/>
</dbReference>
<dbReference type="AlphaFoldDB" id="A0A3P3XMN4"/>
<evidence type="ECO:0000313" key="12">
    <source>
        <dbReference type="EMBL" id="SLM17495.1"/>
    </source>
</evidence>
<keyword evidence="7 10" id="KW-0812">Transmembrane</keyword>
<dbReference type="InterPro" id="IPR051408">
    <property type="entry name" value="Phosphate_transprt_permease"/>
</dbReference>
<evidence type="ECO:0000256" key="7">
    <source>
        <dbReference type="ARBA" id="ARBA00022692"/>
    </source>
</evidence>
<proteinExistence type="inferred from homology"/>
<dbReference type="PANTHER" id="PTHR42922:SF1">
    <property type="entry name" value="PHOSPHATE TRANSPORT SYSTEM PERMEASE PROTEIN PSTA"/>
    <property type="match status" value="1"/>
</dbReference>
<feature type="domain" description="ABC transmembrane type-1" evidence="11">
    <location>
        <begin position="73"/>
        <end position="275"/>
    </location>
</feature>
<evidence type="ECO:0000256" key="6">
    <source>
        <dbReference type="ARBA" id="ARBA00022592"/>
    </source>
</evidence>
<dbReference type="Pfam" id="PF00528">
    <property type="entry name" value="BPD_transp_1"/>
    <property type="match status" value="1"/>
</dbReference>
<evidence type="ECO:0000256" key="3">
    <source>
        <dbReference type="ARBA" id="ARBA00016864"/>
    </source>
</evidence>
<dbReference type="EMBL" id="FWDO01000004">
    <property type="protein sequence ID" value="SLM17495.1"/>
    <property type="molecule type" value="Genomic_DNA"/>
</dbReference>
<evidence type="ECO:0000256" key="4">
    <source>
        <dbReference type="ARBA" id="ARBA00022448"/>
    </source>
</evidence>
<feature type="transmembrane region" description="Helical" evidence="10">
    <location>
        <begin position="110"/>
        <end position="133"/>
    </location>
</feature>
<dbReference type="InterPro" id="IPR000515">
    <property type="entry name" value="MetI-like"/>
</dbReference>
<evidence type="ECO:0000256" key="10">
    <source>
        <dbReference type="RuleBase" id="RU363043"/>
    </source>
</evidence>
<evidence type="ECO:0000256" key="9">
    <source>
        <dbReference type="ARBA" id="ARBA00023136"/>
    </source>
</evidence>
<name>A0A3P3XMN4_9SPIR</name>
<sequence>MENNVFAGQYRGRKRKDIFFRIAVMVPAGIVIALLFLILAQVVVNGAKSLNFDFFFQQQKPFGEIGGGIVQAIVGTLMLLATAIVIALPFSLLAALYLYEHKGSKRANGLLSVVNTLQGIPSIVIGVVIYSWVVVPMKTFSALSGGIALSIVMLPLMISMIKESLEMVPASYVEAALALGAPRWRVIVEIVLPAAGSGILEATGLGIARAAGETAPLLFTAFGNPFLSLNFKGPISALPLVIYEYIKSPYDDWHQKAWGAALLLVVFVLSLNLFIGTRKKR</sequence>
<dbReference type="PROSITE" id="PS50928">
    <property type="entry name" value="ABC_TM1"/>
    <property type="match status" value="1"/>
</dbReference>
<evidence type="ECO:0000259" key="11">
    <source>
        <dbReference type="PROSITE" id="PS50928"/>
    </source>
</evidence>
<protein>
    <recommendedName>
        <fullName evidence="3 10">Phosphate transport system permease protein PstA</fullName>
    </recommendedName>
</protein>
<dbReference type="NCBIfam" id="TIGR00974">
    <property type="entry name" value="3a0107s02c"/>
    <property type="match status" value="1"/>
</dbReference>
<dbReference type="GO" id="GO:0005886">
    <property type="term" value="C:plasma membrane"/>
    <property type="evidence" value="ECO:0007669"/>
    <property type="project" value="UniProtKB-SubCell"/>
</dbReference>
<comment type="similarity">
    <text evidence="2 10">Belongs to the binding-protein-dependent transport system permease family. CysTW subfamily.</text>
</comment>
<reference evidence="12" key="1">
    <citation type="submission" date="2017-02" db="EMBL/GenBank/DDBJ databases">
        <authorList>
            <person name="Regsiter A."/>
            <person name="William W."/>
        </authorList>
    </citation>
    <scope>NUCLEOTIDE SEQUENCE</scope>
    <source>
        <strain evidence="12">BdmA 4</strain>
    </source>
</reference>
<comment type="subcellular location">
    <subcellularLocation>
        <location evidence="1 10">Cell membrane</location>
        <topology evidence="1 10">Multi-pass membrane protein</topology>
    </subcellularLocation>
</comment>
<gene>
    <name evidence="12" type="primary">pstA</name>
    <name evidence="12" type="ORF">SPIRO4BDMA_40064</name>
</gene>
<comment type="caution">
    <text evidence="10">Lacks conserved residue(s) required for the propagation of feature annotation.</text>
</comment>
<feature type="transmembrane region" description="Helical" evidence="10">
    <location>
        <begin position="69"/>
        <end position="98"/>
    </location>
</feature>
<dbReference type="CDD" id="cd06261">
    <property type="entry name" value="TM_PBP2"/>
    <property type="match status" value="1"/>
</dbReference>
<keyword evidence="5 10" id="KW-1003">Cell membrane</keyword>
<dbReference type="SUPFAM" id="SSF161098">
    <property type="entry name" value="MetI-like"/>
    <property type="match status" value="1"/>
</dbReference>
<organism evidence="12">
    <name type="scientific">uncultured spirochete</name>
    <dbReference type="NCBI Taxonomy" id="156406"/>
    <lineage>
        <taxon>Bacteria</taxon>
        <taxon>Pseudomonadati</taxon>
        <taxon>Spirochaetota</taxon>
        <taxon>Spirochaetia</taxon>
        <taxon>Spirochaetales</taxon>
        <taxon>environmental samples</taxon>
    </lineage>
</organism>
<evidence type="ECO:0000256" key="8">
    <source>
        <dbReference type="ARBA" id="ARBA00022989"/>
    </source>
</evidence>
<evidence type="ECO:0000256" key="2">
    <source>
        <dbReference type="ARBA" id="ARBA00007069"/>
    </source>
</evidence>
<keyword evidence="6" id="KW-0592">Phosphate transport</keyword>
<feature type="transmembrane region" description="Helical" evidence="10">
    <location>
        <begin position="139"/>
        <end position="158"/>
    </location>
</feature>
<feature type="transmembrane region" description="Helical" evidence="10">
    <location>
        <begin position="18"/>
        <end position="44"/>
    </location>
</feature>
<feature type="transmembrane region" description="Helical" evidence="10">
    <location>
        <begin position="258"/>
        <end position="275"/>
    </location>
</feature>
<dbReference type="InterPro" id="IPR035906">
    <property type="entry name" value="MetI-like_sf"/>
</dbReference>
<evidence type="ECO:0000256" key="1">
    <source>
        <dbReference type="ARBA" id="ARBA00004651"/>
    </source>
</evidence>
<keyword evidence="4" id="KW-0813">Transport</keyword>
<evidence type="ECO:0000256" key="5">
    <source>
        <dbReference type="ARBA" id="ARBA00022475"/>
    </source>
</evidence>
<accession>A0A3P3XMN4</accession>
<keyword evidence="9 10" id="KW-0472">Membrane</keyword>
<dbReference type="InterPro" id="IPR005672">
    <property type="entry name" value="Phosphate_PstA"/>
</dbReference>
<keyword evidence="8 10" id="KW-1133">Transmembrane helix</keyword>
<dbReference type="GO" id="GO:0035435">
    <property type="term" value="P:phosphate ion transmembrane transport"/>
    <property type="evidence" value="ECO:0007669"/>
    <property type="project" value="InterPro"/>
</dbReference>
<dbReference type="GO" id="GO:0005315">
    <property type="term" value="F:phosphate transmembrane transporter activity"/>
    <property type="evidence" value="ECO:0007669"/>
    <property type="project" value="InterPro"/>
</dbReference>
<dbReference type="PANTHER" id="PTHR42922">
    <property type="entry name" value="PHOSPHATE TRANSPORT SYSTEM PERMEASE PROTEIN PSTA"/>
    <property type="match status" value="1"/>
</dbReference>